<comment type="similarity">
    <text evidence="3">Belongs to the fructosamine kinase family.</text>
</comment>
<evidence type="ECO:0000256" key="1">
    <source>
        <dbReference type="ARBA" id="ARBA00011961"/>
    </source>
</evidence>
<evidence type="ECO:0000256" key="3">
    <source>
        <dbReference type="PIRNR" id="PIRNR006221"/>
    </source>
</evidence>
<dbReference type="Proteomes" id="UP000759537">
    <property type="component" value="Unassembled WGS sequence"/>
</dbReference>
<dbReference type="Pfam" id="PF03881">
    <property type="entry name" value="Fructosamin_kin"/>
    <property type="match status" value="1"/>
</dbReference>
<name>A0A9P5TA94_9AGAM</name>
<evidence type="ECO:0000313" key="5">
    <source>
        <dbReference type="Proteomes" id="UP000759537"/>
    </source>
</evidence>
<organism evidence="4 5">
    <name type="scientific">Russula ochroleuca</name>
    <dbReference type="NCBI Taxonomy" id="152965"/>
    <lineage>
        <taxon>Eukaryota</taxon>
        <taxon>Fungi</taxon>
        <taxon>Dikarya</taxon>
        <taxon>Basidiomycota</taxon>
        <taxon>Agaricomycotina</taxon>
        <taxon>Agaricomycetes</taxon>
        <taxon>Russulales</taxon>
        <taxon>Russulaceae</taxon>
        <taxon>Russula</taxon>
    </lineage>
</organism>
<keyword evidence="3" id="KW-0808">Transferase</keyword>
<dbReference type="EMBL" id="WHVB01000006">
    <property type="protein sequence ID" value="KAF8481987.1"/>
    <property type="molecule type" value="Genomic_DNA"/>
</dbReference>
<keyword evidence="3 4" id="KW-0418">Kinase</keyword>
<dbReference type="PANTHER" id="PTHR12149">
    <property type="entry name" value="FRUCTOSAMINE 3 KINASE-RELATED PROTEIN"/>
    <property type="match status" value="1"/>
</dbReference>
<accession>A0A9P5TA94</accession>
<reference evidence="4" key="1">
    <citation type="submission" date="2019-10" db="EMBL/GenBank/DDBJ databases">
        <authorList>
            <consortium name="DOE Joint Genome Institute"/>
            <person name="Kuo A."/>
            <person name="Miyauchi S."/>
            <person name="Kiss E."/>
            <person name="Drula E."/>
            <person name="Kohler A."/>
            <person name="Sanchez-Garcia M."/>
            <person name="Andreopoulos B."/>
            <person name="Barry K.W."/>
            <person name="Bonito G."/>
            <person name="Buee M."/>
            <person name="Carver A."/>
            <person name="Chen C."/>
            <person name="Cichocki N."/>
            <person name="Clum A."/>
            <person name="Culley D."/>
            <person name="Crous P.W."/>
            <person name="Fauchery L."/>
            <person name="Girlanda M."/>
            <person name="Hayes R."/>
            <person name="Keri Z."/>
            <person name="LaButti K."/>
            <person name="Lipzen A."/>
            <person name="Lombard V."/>
            <person name="Magnuson J."/>
            <person name="Maillard F."/>
            <person name="Morin E."/>
            <person name="Murat C."/>
            <person name="Nolan M."/>
            <person name="Ohm R."/>
            <person name="Pangilinan J."/>
            <person name="Pereira M."/>
            <person name="Perotto S."/>
            <person name="Peter M."/>
            <person name="Riley R."/>
            <person name="Sitrit Y."/>
            <person name="Stielow B."/>
            <person name="Szollosi G."/>
            <person name="Zifcakova L."/>
            <person name="Stursova M."/>
            <person name="Spatafora J.W."/>
            <person name="Tedersoo L."/>
            <person name="Vaario L.-M."/>
            <person name="Yamada A."/>
            <person name="Yan M."/>
            <person name="Wang P."/>
            <person name="Xu J."/>
            <person name="Bruns T."/>
            <person name="Baldrian P."/>
            <person name="Vilgalys R."/>
            <person name="Henrissat B."/>
            <person name="Grigoriev I.V."/>
            <person name="Hibbett D."/>
            <person name="Nagy L.G."/>
            <person name="Martin F.M."/>
        </authorList>
    </citation>
    <scope>NUCLEOTIDE SEQUENCE</scope>
    <source>
        <strain evidence="4">Prilba</strain>
    </source>
</reference>
<keyword evidence="5" id="KW-1185">Reference proteome</keyword>
<dbReference type="GO" id="GO:0016301">
    <property type="term" value="F:kinase activity"/>
    <property type="evidence" value="ECO:0007669"/>
    <property type="project" value="UniProtKB-UniRule"/>
</dbReference>
<dbReference type="PANTHER" id="PTHR12149:SF8">
    <property type="entry name" value="PROTEIN-RIBULOSAMINE 3-KINASE"/>
    <property type="match status" value="1"/>
</dbReference>
<sequence>MVRSALPPHVHKQLARIEPGAQFKGGLPQVLSSSGRSYYAKTGSQKDKGPYVTEVESLKAIGRAAPGLVPTLLAFGFADEDGREADSARGSPYFITEYRYMTPLTERSAAILGRRLATEVHNYTSPKGFGSEVPPYYGGVTRLRHGWYRTWEQYVDGLVGDLLSILEARGGYSDLCRKGQAIRARVIPALLRPLRIRPVLLHGGLWSGNAGTDTTTGEPVIYDASCVYGHSEADLATPHLFEGMPESFFEAYHDHMPKTAPVEQYELRGDLYLLFHHLNHTVLFGEPYAKVAQRKMEKLLGALA</sequence>
<dbReference type="PIRSF" id="PIRSF006221">
    <property type="entry name" value="Ketosamine-3-kinase"/>
    <property type="match status" value="1"/>
</dbReference>
<reference evidence="4" key="2">
    <citation type="journal article" date="2020" name="Nat. Commun.">
        <title>Large-scale genome sequencing of mycorrhizal fungi provides insights into the early evolution of symbiotic traits.</title>
        <authorList>
            <person name="Miyauchi S."/>
            <person name="Kiss E."/>
            <person name="Kuo A."/>
            <person name="Drula E."/>
            <person name="Kohler A."/>
            <person name="Sanchez-Garcia M."/>
            <person name="Morin E."/>
            <person name="Andreopoulos B."/>
            <person name="Barry K.W."/>
            <person name="Bonito G."/>
            <person name="Buee M."/>
            <person name="Carver A."/>
            <person name="Chen C."/>
            <person name="Cichocki N."/>
            <person name="Clum A."/>
            <person name="Culley D."/>
            <person name="Crous P.W."/>
            <person name="Fauchery L."/>
            <person name="Girlanda M."/>
            <person name="Hayes R.D."/>
            <person name="Keri Z."/>
            <person name="LaButti K."/>
            <person name="Lipzen A."/>
            <person name="Lombard V."/>
            <person name="Magnuson J."/>
            <person name="Maillard F."/>
            <person name="Murat C."/>
            <person name="Nolan M."/>
            <person name="Ohm R.A."/>
            <person name="Pangilinan J."/>
            <person name="Pereira M.F."/>
            <person name="Perotto S."/>
            <person name="Peter M."/>
            <person name="Pfister S."/>
            <person name="Riley R."/>
            <person name="Sitrit Y."/>
            <person name="Stielow J.B."/>
            <person name="Szollosi G."/>
            <person name="Zifcakova L."/>
            <person name="Stursova M."/>
            <person name="Spatafora J.W."/>
            <person name="Tedersoo L."/>
            <person name="Vaario L.M."/>
            <person name="Yamada A."/>
            <person name="Yan M."/>
            <person name="Wang P."/>
            <person name="Xu J."/>
            <person name="Bruns T."/>
            <person name="Baldrian P."/>
            <person name="Vilgalys R."/>
            <person name="Dunand C."/>
            <person name="Henrissat B."/>
            <person name="Grigoriev I.V."/>
            <person name="Hibbett D."/>
            <person name="Nagy L.G."/>
            <person name="Martin F.M."/>
        </authorList>
    </citation>
    <scope>NUCLEOTIDE SEQUENCE</scope>
    <source>
        <strain evidence="4">Prilba</strain>
    </source>
</reference>
<dbReference type="OrthoDB" id="5772781at2759"/>
<gene>
    <name evidence="4" type="ORF">DFH94DRAFT_416652</name>
</gene>
<dbReference type="InterPro" id="IPR011009">
    <property type="entry name" value="Kinase-like_dom_sf"/>
</dbReference>
<proteinExistence type="inferred from homology"/>
<dbReference type="SUPFAM" id="SSF56112">
    <property type="entry name" value="Protein kinase-like (PK-like)"/>
    <property type="match status" value="1"/>
</dbReference>
<dbReference type="InterPro" id="IPR016477">
    <property type="entry name" value="Fructo-/Ketosamine-3-kinase"/>
</dbReference>
<evidence type="ECO:0000313" key="4">
    <source>
        <dbReference type="EMBL" id="KAF8481987.1"/>
    </source>
</evidence>
<comment type="catalytic activity">
    <reaction evidence="2">
        <text>N(6)-D-ribulosyl-L-lysyl-[protein] + ATP = N(6)-(3-O-phospho-D-ribulosyl)-L-lysyl-[protein] + ADP + H(+)</text>
        <dbReference type="Rhea" id="RHEA:48432"/>
        <dbReference type="Rhea" id="RHEA-COMP:12103"/>
        <dbReference type="Rhea" id="RHEA-COMP:12104"/>
        <dbReference type="ChEBI" id="CHEBI:15378"/>
        <dbReference type="ChEBI" id="CHEBI:30616"/>
        <dbReference type="ChEBI" id="CHEBI:90418"/>
        <dbReference type="ChEBI" id="CHEBI:90420"/>
        <dbReference type="ChEBI" id="CHEBI:456216"/>
        <dbReference type="EC" id="2.7.1.172"/>
    </reaction>
    <physiologicalReaction direction="left-to-right" evidence="2">
        <dbReference type="Rhea" id="RHEA:48433"/>
    </physiologicalReaction>
</comment>
<dbReference type="GO" id="GO:0102193">
    <property type="term" value="F:protein-ribulosamine 3-kinase activity"/>
    <property type="evidence" value="ECO:0007669"/>
    <property type="project" value="UniProtKB-EC"/>
</dbReference>
<dbReference type="AlphaFoldDB" id="A0A9P5TA94"/>
<evidence type="ECO:0000256" key="2">
    <source>
        <dbReference type="ARBA" id="ARBA00048655"/>
    </source>
</evidence>
<protein>
    <recommendedName>
        <fullName evidence="1">protein-ribulosamine 3-kinase</fullName>
        <ecNumber evidence="1">2.7.1.172</ecNumber>
    </recommendedName>
</protein>
<dbReference type="Gene3D" id="3.90.1200.10">
    <property type="match status" value="1"/>
</dbReference>
<comment type="caution">
    <text evidence="4">The sequence shown here is derived from an EMBL/GenBank/DDBJ whole genome shotgun (WGS) entry which is preliminary data.</text>
</comment>
<dbReference type="EC" id="2.7.1.172" evidence="1"/>